<evidence type="ECO:0000313" key="2">
    <source>
        <dbReference type="EMBL" id="QEC56330.1"/>
    </source>
</evidence>
<reference evidence="2 3" key="1">
    <citation type="journal article" date="2015" name="Int. J. Syst. Evol. Microbiol.">
        <title>Flavisolibacter ginsenosidimutans sp. nov., with ginsenoside-converting activity isolated from soil used for cultivating ginseng.</title>
        <authorList>
            <person name="Zhao Y."/>
            <person name="Liu Q."/>
            <person name="Kang M.S."/>
            <person name="Jin F."/>
            <person name="Yu H."/>
            <person name="Im W.T."/>
        </authorList>
    </citation>
    <scope>NUCLEOTIDE SEQUENCE [LARGE SCALE GENOMIC DNA]</scope>
    <source>
        <strain evidence="2 3">Gsoil 636</strain>
    </source>
</reference>
<sequence length="100" mass="11919">MSSVAAPILFPYDPNEFWERIRVIIREEIKKTSDTKVTNDCTKVEGMTYKPLLKMAEVCGFFQVSRPTVYDWIKHGKLKPYRIRRSIYFLWDDIQQLLQS</sequence>
<dbReference type="EMBL" id="CP042433">
    <property type="protein sequence ID" value="QEC56330.1"/>
    <property type="molecule type" value="Genomic_DNA"/>
</dbReference>
<feature type="domain" description="Helix-turn-helix" evidence="1">
    <location>
        <begin position="52"/>
        <end position="99"/>
    </location>
</feature>
<organism evidence="2 3">
    <name type="scientific">Flavisolibacter ginsenosidimutans</name>
    <dbReference type="NCBI Taxonomy" id="661481"/>
    <lineage>
        <taxon>Bacteria</taxon>
        <taxon>Pseudomonadati</taxon>
        <taxon>Bacteroidota</taxon>
        <taxon>Chitinophagia</taxon>
        <taxon>Chitinophagales</taxon>
        <taxon>Chitinophagaceae</taxon>
        <taxon>Flavisolibacter</taxon>
    </lineage>
</organism>
<dbReference type="InterPro" id="IPR009061">
    <property type="entry name" value="DNA-bd_dom_put_sf"/>
</dbReference>
<accession>A0A5B8UJW3</accession>
<dbReference type="SUPFAM" id="SSF46955">
    <property type="entry name" value="Putative DNA-binding domain"/>
    <property type="match status" value="1"/>
</dbReference>
<dbReference type="OrthoDB" id="1097811at2"/>
<dbReference type="InterPro" id="IPR041657">
    <property type="entry name" value="HTH_17"/>
</dbReference>
<protein>
    <submittedName>
        <fullName evidence="2">Helix-turn-helix domain-containing protein</fullName>
    </submittedName>
</protein>
<evidence type="ECO:0000313" key="3">
    <source>
        <dbReference type="Proteomes" id="UP000321204"/>
    </source>
</evidence>
<dbReference type="Proteomes" id="UP000321204">
    <property type="component" value="Chromosome"/>
</dbReference>
<keyword evidence="3" id="KW-1185">Reference proteome</keyword>
<evidence type="ECO:0000259" key="1">
    <source>
        <dbReference type="Pfam" id="PF12728"/>
    </source>
</evidence>
<gene>
    <name evidence="2" type="ORF">FSB75_10645</name>
</gene>
<dbReference type="Pfam" id="PF12728">
    <property type="entry name" value="HTH_17"/>
    <property type="match status" value="1"/>
</dbReference>
<proteinExistence type="predicted"/>
<dbReference type="RefSeq" id="WP_146786823.1">
    <property type="nucleotide sequence ID" value="NZ_BAABIO010000001.1"/>
</dbReference>
<dbReference type="AlphaFoldDB" id="A0A5B8UJW3"/>
<name>A0A5B8UJW3_9BACT</name>
<dbReference type="KEGG" id="fgg:FSB75_10645"/>